<comment type="similarity">
    <text evidence="1">Belongs to the HypE family.</text>
</comment>
<dbReference type="Gene3D" id="3.90.650.10">
    <property type="entry name" value="PurM-like C-terminal domain"/>
    <property type="match status" value="1"/>
</dbReference>
<organism evidence="4 5">
    <name type="scientific">Metallosphaera yellowstonensis MK1</name>
    <dbReference type="NCBI Taxonomy" id="671065"/>
    <lineage>
        <taxon>Archaea</taxon>
        <taxon>Thermoproteota</taxon>
        <taxon>Thermoprotei</taxon>
        <taxon>Sulfolobales</taxon>
        <taxon>Sulfolobaceae</taxon>
        <taxon>Metallosphaera</taxon>
    </lineage>
</organism>
<evidence type="ECO:0000256" key="1">
    <source>
        <dbReference type="ARBA" id="ARBA00006243"/>
    </source>
</evidence>
<dbReference type="InterPro" id="IPR036921">
    <property type="entry name" value="PurM-like_N_sf"/>
</dbReference>
<dbReference type="PANTHER" id="PTHR30303">
    <property type="entry name" value="HYDROGENASE ISOENZYMES FORMATION PROTEIN HYPE"/>
    <property type="match status" value="1"/>
</dbReference>
<dbReference type="Proteomes" id="UP000003980">
    <property type="component" value="Unassembled WGS sequence"/>
</dbReference>
<dbReference type="InterPro" id="IPR036676">
    <property type="entry name" value="PurM-like_C_sf"/>
</dbReference>
<dbReference type="STRING" id="671065.MetMK1DRAFT_00005570"/>
<dbReference type="EMBL" id="JH597761">
    <property type="protein sequence ID" value="EHP70055.1"/>
    <property type="molecule type" value="Genomic_DNA"/>
</dbReference>
<sequence>MGTVNSRDVITLLHGAGGSYMHTLIREVFIRLSDGFGEVPLDLMDDAAVIGNTVFTTDSFVIRPIFFKGGDIGRLSVTGTVNDIAMMGGEPIALSLGVILEEGFPKSDLERIVDSIRDTAKEAKVHIVTGDTKVMERGSLDRIVINTSGLGVRPKELDHDIETLRKTRQPRDWLVPLNIRPGDKVIVTGTVGDHAVAVLSSREGVGFESNITSDVAPLNGLMLNLMEVGGIADAKDPTRGGVADLLQDWSEKSGLGIYIRESEIPVKDEVRAAVEFLGIDVLELGNEGKAVLAVSPEYVRDIMAVLHSHPLGKNAAVIGEVRKDIEGVVMETVVGGERYVGRPLGDPVPRIC</sequence>
<evidence type="ECO:0000313" key="5">
    <source>
        <dbReference type="Proteomes" id="UP000003980"/>
    </source>
</evidence>
<dbReference type="eggNOG" id="arCOG00636">
    <property type="taxonomic scope" value="Archaea"/>
</dbReference>
<dbReference type="GO" id="GO:0051604">
    <property type="term" value="P:protein maturation"/>
    <property type="evidence" value="ECO:0007669"/>
    <property type="project" value="TreeGrafter"/>
</dbReference>
<evidence type="ECO:0000259" key="3">
    <source>
        <dbReference type="Pfam" id="PF02769"/>
    </source>
</evidence>
<keyword evidence="5" id="KW-1185">Reference proteome</keyword>
<name>H2C1D4_9CREN</name>
<dbReference type="NCBIfam" id="TIGR02124">
    <property type="entry name" value="hypE"/>
    <property type="match status" value="1"/>
</dbReference>
<dbReference type="PANTHER" id="PTHR30303:SF0">
    <property type="entry name" value="CARBAMOYL DEHYDRATASE HYPE"/>
    <property type="match status" value="1"/>
</dbReference>
<dbReference type="OrthoDB" id="31494at2157"/>
<dbReference type="HOGENOM" id="CLU_049733_0_0_2"/>
<dbReference type="InterPro" id="IPR011854">
    <property type="entry name" value="HypE"/>
</dbReference>
<evidence type="ECO:0000259" key="2">
    <source>
        <dbReference type="Pfam" id="PF00586"/>
    </source>
</evidence>
<dbReference type="Pfam" id="PF00586">
    <property type="entry name" value="AIRS"/>
    <property type="match status" value="1"/>
</dbReference>
<dbReference type="PIRSF" id="PIRSF005644">
    <property type="entry name" value="Hdrgns_mtr_HypE"/>
    <property type="match status" value="1"/>
</dbReference>
<dbReference type="InterPro" id="IPR010918">
    <property type="entry name" value="PurM-like_C_dom"/>
</dbReference>
<dbReference type="SUPFAM" id="SSF56042">
    <property type="entry name" value="PurM C-terminal domain-like"/>
    <property type="match status" value="1"/>
</dbReference>
<feature type="domain" description="PurM-like C-terminal" evidence="3">
    <location>
        <begin position="180"/>
        <end position="324"/>
    </location>
</feature>
<dbReference type="InterPro" id="IPR016188">
    <property type="entry name" value="PurM-like_N"/>
</dbReference>
<reference evidence="4 5" key="1">
    <citation type="submission" date="2012-01" db="EMBL/GenBank/DDBJ databases">
        <title>Improved High-Quality Draft sequence of Metallosphaera yellowstonensis MK1.</title>
        <authorList>
            <consortium name="US DOE Joint Genome Institute"/>
            <person name="Lucas S."/>
            <person name="Han J."/>
            <person name="Cheng J.-F."/>
            <person name="Goodwin L."/>
            <person name="Pitluck S."/>
            <person name="Peters L."/>
            <person name="Teshima H."/>
            <person name="Detter J.C."/>
            <person name="Han C."/>
            <person name="Tapia R."/>
            <person name="Land M."/>
            <person name="Hauser L."/>
            <person name="Kyrpides N."/>
            <person name="Kozubal M."/>
            <person name="Macur R.E."/>
            <person name="Jay Z."/>
            <person name="Inskeep W."/>
            <person name="Woyke T."/>
        </authorList>
    </citation>
    <scope>NUCLEOTIDE SEQUENCE [LARGE SCALE GENOMIC DNA]</scope>
    <source>
        <strain evidence="4 5">MK1</strain>
    </source>
</reference>
<dbReference type="CDD" id="cd02197">
    <property type="entry name" value="HypE"/>
    <property type="match status" value="1"/>
</dbReference>
<dbReference type="Gene3D" id="3.30.1330.10">
    <property type="entry name" value="PurM-like, N-terminal domain"/>
    <property type="match status" value="1"/>
</dbReference>
<dbReference type="AlphaFoldDB" id="H2C1D4"/>
<dbReference type="SUPFAM" id="SSF55326">
    <property type="entry name" value="PurM N-terminal domain-like"/>
    <property type="match status" value="1"/>
</dbReference>
<dbReference type="RefSeq" id="WP_009070415.1">
    <property type="nucleotide sequence ID" value="NZ_JH597761.1"/>
</dbReference>
<evidence type="ECO:0000313" key="4">
    <source>
        <dbReference type="EMBL" id="EHP70055.1"/>
    </source>
</evidence>
<accession>H2C1D4</accession>
<protein>
    <submittedName>
        <fullName evidence="4">Hydrogenase expression/formation protein HypE</fullName>
    </submittedName>
</protein>
<feature type="domain" description="PurM-like N-terminal" evidence="2">
    <location>
        <begin position="45"/>
        <end position="152"/>
    </location>
</feature>
<dbReference type="Pfam" id="PF02769">
    <property type="entry name" value="AIRS_C"/>
    <property type="match status" value="1"/>
</dbReference>
<proteinExistence type="inferred from homology"/>
<gene>
    <name evidence="4" type="ORF">MetMK1DRAFT_00005570</name>
</gene>